<gene>
    <name evidence="2" type="ORF">K466DRAFT_541998</name>
</gene>
<accession>A0A5C3PYT5</accession>
<evidence type="ECO:0000313" key="2">
    <source>
        <dbReference type="EMBL" id="TFK91273.1"/>
    </source>
</evidence>
<dbReference type="Gene3D" id="3.40.50.1820">
    <property type="entry name" value="alpha/beta hydrolase"/>
    <property type="match status" value="1"/>
</dbReference>
<dbReference type="InParanoid" id="A0A5C3PYT5"/>
<dbReference type="InterPro" id="IPR022742">
    <property type="entry name" value="Hydrolase_4"/>
</dbReference>
<feature type="domain" description="Serine aminopeptidase S33" evidence="1">
    <location>
        <begin position="29"/>
        <end position="283"/>
    </location>
</feature>
<keyword evidence="3" id="KW-1185">Reference proteome</keyword>
<dbReference type="SUPFAM" id="SSF53474">
    <property type="entry name" value="alpha/beta-Hydrolases"/>
    <property type="match status" value="1"/>
</dbReference>
<name>A0A5C3PYT5_9APHY</name>
<proteinExistence type="predicted"/>
<evidence type="ECO:0000313" key="3">
    <source>
        <dbReference type="Proteomes" id="UP000308197"/>
    </source>
</evidence>
<dbReference type="InterPro" id="IPR051044">
    <property type="entry name" value="MAG_DAG_Lipase"/>
</dbReference>
<dbReference type="Pfam" id="PF12146">
    <property type="entry name" value="Hydrolase_4"/>
    <property type="match status" value="1"/>
</dbReference>
<dbReference type="FunCoup" id="A0A5C3PYT5">
    <property type="interactions" value="142"/>
</dbReference>
<organism evidence="2 3">
    <name type="scientific">Polyporus arcularius HHB13444</name>
    <dbReference type="NCBI Taxonomy" id="1314778"/>
    <lineage>
        <taxon>Eukaryota</taxon>
        <taxon>Fungi</taxon>
        <taxon>Dikarya</taxon>
        <taxon>Basidiomycota</taxon>
        <taxon>Agaricomycotina</taxon>
        <taxon>Agaricomycetes</taxon>
        <taxon>Polyporales</taxon>
        <taxon>Polyporaceae</taxon>
        <taxon>Polyporus</taxon>
    </lineage>
</organism>
<dbReference type="PANTHER" id="PTHR11614">
    <property type="entry name" value="PHOSPHOLIPASE-RELATED"/>
    <property type="match status" value="1"/>
</dbReference>
<evidence type="ECO:0000259" key="1">
    <source>
        <dbReference type="Pfam" id="PF12146"/>
    </source>
</evidence>
<sequence>MTSPVFTEAWLDGADGHRFYSRTYPASPTPKAVLIFVHGFADHVGRYQQFHPRCAQRGITVFAYDMRGFGRTALDEEHRSPDEAYGKTDRSVELRDLEWWVQHVRRTYPDVPIFVMGHSAGGGLTMAFATRPSPPPEQETLSMVSGIIAQAPLVGLTHPTPTVLRYIARVLSRVAPTMSIPAPMPEERFSRDPKAVEALVNDPLRIPRGTTRGLLDMVSQGAEMLEEGYKRWPKDLPLLMTWGTVDEVNCPKSGVAFFNKLDLKDKKLVEYEGAYHDLLHEVDDIPDKVTEEYIAWIESHLSTRMAS</sequence>
<dbReference type="STRING" id="1314778.A0A5C3PYT5"/>
<dbReference type="EMBL" id="ML211024">
    <property type="protein sequence ID" value="TFK91273.1"/>
    <property type="molecule type" value="Genomic_DNA"/>
</dbReference>
<dbReference type="InterPro" id="IPR029058">
    <property type="entry name" value="AB_hydrolase_fold"/>
</dbReference>
<dbReference type="AlphaFoldDB" id="A0A5C3PYT5"/>
<reference evidence="2 3" key="1">
    <citation type="journal article" date="2019" name="Nat. Ecol. Evol.">
        <title>Megaphylogeny resolves global patterns of mushroom evolution.</title>
        <authorList>
            <person name="Varga T."/>
            <person name="Krizsan K."/>
            <person name="Foldi C."/>
            <person name="Dima B."/>
            <person name="Sanchez-Garcia M."/>
            <person name="Sanchez-Ramirez S."/>
            <person name="Szollosi G.J."/>
            <person name="Szarkandi J.G."/>
            <person name="Papp V."/>
            <person name="Albert L."/>
            <person name="Andreopoulos W."/>
            <person name="Angelini C."/>
            <person name="Antonin V."/>
            <person name="Barry K.W."/>
            <person name="Bougher N.L."/>
            <person name="Buchanan P."/>
            <person name="Buyck B."/>
            <person name="Bense V."/>
            <person name="Catcheside P."/>
            <person name="Chovatia M."/>
            <person name="Cooper J."/>
            <person name="Damon W."/>
            <person name="Desjardin D."/>
            <person name="Finy P."/>
            <person name="Geml J."/>
            <person name="Haridas S."/>
            <person name="Hughes K."/>
            <person name="Justo A."/>
            <person name="Karasinski D."/>
            <person name="Kautmanova I."/>
            <person name="Kiss B."/>
            <person name="Kocsube S."/>
            <person name="Kotiranta H."/>
            <person name="LaButti K.M."/>
            <person name="Lechner B.E."/>
            <person name="Liimatainen K."/>
            <person name="Lipzen A."/>
            <person name="Lukacs Z."/>
            <person name="Mihaltcheva S."/>
            <person name="Morgado L.N."/>
            <person name="Niskanen T."/>
            <person name="Noordeloos M.E."/>
            <person name="Ohm R.A."/>
            <person name="Ortiz-Santana B."/>
            <person name="Ovrebo C."/>
            <person name="Racz N."/>
            <person name="Riley R."/>
            <person name="Savchenko A."/>
            <person name="Shiryaev A."/>
            <person name="Soop K."/>
            <person name="Spirin V."/>
            <person name="Szebenyi C."/>
            <person name="Tomsovsky M."/>
            <person name="Tulloss R.E."/>
            <person name="Uehling J."/>
            <person name="Grigoriev I.V."/>
            <person name="Vagvolgyi C."/>
            <person name="Papp T."/>
            <person name="Martin F.M."/>
            <person name="Miettinen O."/>
            <person name="Hibbett D.S."/>
            <person name="Nagy L.G."/>
        </authorList>
    </citation>
    <scope>NUCLEOTIDE SEQUENCE [LARGE SCALE GENOMIC DNA]</scope>
    <source>
        <strain evidence="2 3">HHB13444</strain>
    </source>
</reference>
<protein>
    <submittedName>
        <fullName evidence="2">Lysophospholipase</fullName>
    </submittedName>
</protein>
<dbReference type="Proteomes" id="UP000308197">
    <property type="component" value="Unassembled WGS sequence"/>
</dbReference>